<reference evidence="2 3" key="1">
    <citation type="submission" date="2016-03" db="EMBL/GenBank/DDBJ databases">
        <title>Genome sequence of Providencia stuartii strain, isolated from the salivary glands of larval Lucilia sericata.</title>
        <authorList>
            <person name="Yuan Y."/>
            <person name="Zhang Y."/>
            <person name="Fu S."/>
            <person name="Crippen T.L."/>
            <person name="Visi D."/>
            <person name="Benbow M.E."/>
            <person name="Allen M."/>
            <person name="Tomberlin J.K."/>
            <person name="Sze S.-H."/>
            <person name="Tarone A.M."/>
        </authorList>
    </citation>
    <scope>NUCLEOTIDE SEQUENCE [LARGE SCALE GENOMIC DNA]</scope>
    <source>
        <strain evidence="2 3">Crippen</strain>
    </source>
</reference>
<dbReference type="InterPro" id="IPR014161">
    <property type="entry name" value="Tol-Pal_TolA"/>
</dbReference>
<dbReference type="Proteomes" id="UP000179588">
    <property type="component" value="Unassembled WGS sequence"/>
</dbReference>
<feature type="signal peptide" evidence="1">
    <location>
        <begin position="1"/>
        <end position="21"/>
    </location>
</feature>
<sequence length="138" mass="15311">MKLLSISTFTVLTLFSSSSFSSSDSSIDLLSQMPSGPATITPYSNVPVSKEEIDAYSNSIHDVFLKNFNNLENYKGKVCTMKLKFMPSGILLIIREQHGDQSLCNEMKTIAKSAKFPKPARPAIYEETRKGINITLKP</sequence>
<feature type="chain" id="PRO_5010229364" evidence="1">
    <location>
        <begin position="22"/>
        <end position="138"/>
    </location>
</feature>
<name>A0A1S1HPW7_PROST</name>
<dbReference type="Pfam" id="PF06519">
    <property type="entry name" value="TolA"/>
    <property type="match status" value="1"/>
</dbReference>
<evidence type="ECO:0000256" key="1">
    <source>
        <dbReference type="SAM" id="SignalP"/>
    </source>
</evidence>
<keyword evidence="3" id="KW-1185">Reference proteome</keyword>
<keyword evidence="1" id="KW-0732">Signal</keyword>
<comment type="caution">
    <text evidence="2">The sequence shown here is derived from an EMBL/GenBank/DDBJ whole genome shotgun (WGS) entry which is preliminary data.</text>
</comment>
<dbReference type="GO" id="GO:0043213">
    <property type="term" value="P:bacteriocin transport"/>
    <property type="evidence" value="ECO:0007669"/>
    <property type="project" value="InterPro"/>
</dbReference>
<dbReference type="Gene3D" id="3.30.1150.10">
    <property type="match status" value="1"/>
</dbReference>
<gene>
    <name evidence="2" type="ORF">A3Q29_21175</name>
</gene>
<evidence type="ECO:0000313" key="2">
    <source>
        <dbReference type="EMBL" id="OHT23343.1"/>
    </source>
</evidence>
<organism evidence="2 3">
    <name type="scientific">Providencia stuartii</name>
    <dbReference type="NCBI Taxonomy" id="588"/>
    <lineage>
        <taxon>Bacteria</taxon>
        <taxon>Pseudomonadati</taxon>
        <taxon>Pseudomonadota</taxon>
        <taxon>Gammaproteobacteria</taxon>
        <taxon>Enterobacterales</taxon>
        <taxon>Morganellaceae</taxon>
        <taxon>Providencia</taxon>
    </lineage>
</organism>
<dbReference type="SUPFAM" id="SSF74653">
    <property type="entry name" value="TolA/TonB C-terminal domain"/>
    <property type="match status" value="1"/>
</dbReference>
<accession>A0A1S1HPW7</accession>
<dbReference type="AlphaFoldDB" id="A0A1S1HPW7"/>
<proteinExistence type="predicted"/>
<dbReference type="GO" id="GO:0016020">
    <property type="term" value="C:membrane"/>
    <property type="evidence" value="ECO:0007669"/>
    <property type="project" value="InterPro"/>
</dbReference>
<dbReference type="GO" id="GO:0019534">
    <property type="term" value="F:toxin transmembrane transporter activity"/>
    <property type="evidence" value="ECO:0007669"/>
    <property type="project" value="InterPro"/>
</dbReference>
<dbReference type="EMBL" id="LVIE01000188">
    <property type="protein sequence ID" value="OHT23343.1"/>
    <property type="molecule type" value="Genomic_DNA"/>
</dbReference>
<protein>
    <submittedName>
        <fullName evidence="2">Uncharacterized protein</fullName>
    </submittedName>
</protein>
<evidence type="ECO:0000313" key="3">
    <source>
        <dbReference type="Proteomes" id="UP000179588"/>
    </source>
</evidence>